<dbReference type="Proteomes" id="UP001279734">
    <property type="component" value="Unassembled WGS sequence"/>
</dbReference>
<evidence type="ECO:0000313" key="2">
    <source>
        <dbReference type="Proteomes" id="UP001279734"/>
    </source>
</evidence>
<comment type="caution">
    <text evidence="1">The sequence shown here is derived from an EMBL/GenBank/DDBJ whole genome shotgun (WGS) entry which is preliminary data.</text>
</comment>
<protein>
    <submittedName>
        <fullName evidence="1">Uncharacterized protein</fullName>
    </submittedName>
</protein>
<sequence>MVKAQAGEAYMAREAHGDGEVVGIAEVASVILEAVEVSSTDEVEAGEVKGAAEIPHSEPTNLGVLEATQAIRSGGAVEVPCSESLEPKV</sequence>
<dbReference type="AlphaFoldDB" id="A0AAD3Y1W9"/>
<organism evidence="1 2">
    <name type="scientific">Nepenthes gracilis</name>
    <name type="common">Slender pitcher plant</name>
    <dbReference type="NCBI Taxonomy" id="150966"/>
    <lineage>
        <taxon>Eukaryota</taxon>
        <taxon>Viridiplantae</taxon>
        <taxon>Streptophyta</taxon>
        <taxon>Embryophyta</taxon>
        <taxon>Tracheophyta</taxon>
        <taxon>Spermatophyta</taxon>
        <taxon>Magnoliopsida</taxon>
        <taxon>eudicotyledons</taxon>
        <taxon>Gunneridae</taxon>
        <taxon>Pentapetalae</taxon>
        <taxon>Caryophyllales</taxon>
        <taxon>Nepenthaceae</taxon>
        <taxon>Nepenthes</taxon>
    </lineage>
</organism>
<proteinExistence type="predicted"/>
<reference evidence="1" key="1">
    <citation type="submission" date="2023-05" db="EMBL/GenBank/DDBJ databases">
        <title>Nepenthes gracilis genome sequencing.</title>
        <authorList>
            <person name="Fukushima K."/>
        </authorList>
    </citation>
    <scope>NUCLEOTIDE SEQUENCE</scope>
    <source>
        <strain evidence="1">SING2019-196</strain>
    </source>
</reference>
<accession>A0AAD3Y1W9</accession>
<keyword evidence="2" id="KW-1185">Reference proteome</keyword>
<evidence type="ECO:0000313" key="1">
    <source>
        <dbReference type="EMBL" id="GMH24419.1"/>
    </source>
</evidence>
<name>A0AAD3Y1W9_NEPGR</name>
<dbReference type="EMBL" id="BSYO01000028">
    <property type="protein sequence ID" value="GMH24419.1"/>
    <property type="molecule type" value="Genomic_DNA"/>
</dbReference>
<gene>
    <name evidence="1" type="ORF">Nepgr_026262</name>
</gene>